<keyword evidence="1" id="KW-0646">Protease inhibitor</keyword>
<protein>
    <submittedName>
        <fullName evidence="7">BPTI/Kunitz inhibitor domain-containing protein</fullName>
    </submittedName>
</protein>
<evidence type="ECO:0000256" key="1">
    <source>
        <dbReference type="ARBA" id="ARBA00022690"/>
    </source>
</evidence>
<accession>A0A0M3KH91</accession>
<dbReference type="Proteomes" id="UP000267096">
    <property type="component" value="Unassembled WGS sequence"/>
</dbReference>
<dbReference type="OrthoDB" id="5864111at2759"/>
<dbReference type="FunFam" id="4.10.410.10:FF:000017">
    <property type="entry name" value="papilin isoform X2"/>
    <property type="match status" value="1"/>
</dbReference>
<dbReference type="AlphaFoldDB" id="A0A0M3KH91"/>
<dbReference type="InterPro" id="IPR020901">
    <property type="entry name" value="Prtase_inh_Kunz-CS"/>
</dbReference>
<dbReference type="SUPFAM" id="SSF57362">
    <property type="entry name" value="BPTI-like"/>
    <property type="match status" value="1"/>
</dbReference>
<proteinExistence type="predicted"/>
<dbReference type="PROSITE" id="PS50279">
    <property type="entry name" value="BPTI_KUNITZ_2"/>
    <property type="match status" value="1"/>
</dbReference>
<dbReference type="EMBL" id="UYRR01037851">
    <property type="protein sequence ID" value="VDK71749.1"/>
    <property type="molecule type" value="Genomic_DNA"/>
</dbReference>
<evidence type="ECO:0000256" key="3">
    <source>
        <dbReference type="ARBA" id="ARBA00023157"/>
    </source>
</evidence>
<dbReference type="GO" id="GO:0005615">
    <property type="term" value="C:extracellular space"/>
    <property type="evidence" value="ECO:0007669"/>
    <property type="project" value="TreeGrafter"/>
</dbReference>
<evidence type="ECO:0000313" key="7">
    <source>
        <dbReference type="WBParaSite" id="ASIM_0002035601-mRNA-1"/>
    </source>
</evidence>
<dbReference type="WBParaSite" id="ASIM_0002035601-mRNA-1">
    <property type="protein sequence ID" value="ASIM_0002035601-mRNA-1"/>
    <property type="gene ID" value="ASIM_0002035601"/>
</dbReference>
<sequence length="121" mass="13858">MSVSYTTAFHAIIIDRNIEEHNGLREGLTMSNTTTVFLYQGGQQEQENIHPCEQPRETGPCDRFVTKWYYNKADGTCNRFHYGGCEGNANRYDTENACKAECGEYAGEFSICWDPFIYCIN</sequence>
<dbReference type="PROSITE" id="PS00280">
    <property type="entry name" value="BPTI_KUNITZ_1"/>
    <property type="match status" value="1"/>
</dbReference>
<feature type="domain" description="BPTI/Kunitz inhibitor" evidence="4">
    <location>
        <begin position="52"/>
        <end position="102"/>
    </location>
</feature>
<reference evidence="7" key="1">
    <citation type="submission" date="2017-02" db="UniProtKB">
        <authorList>
            <consortium name="WormBaseParasite"/>
        </authorList>
    </citation>
    <scope>IDENTIFICATION</scope>
</reference>
<keyword evidence="6" id="KW-1185">Reference proteome</keyword>
<evidence type="ECO:0000256" key="2">
    <source>
        <dbReference type="ARBA" id="ARBA00022900"/>
    </source>
</evidence>
<keyword evidence="3" id="KW-1015">Disulfide bond</keyword>
<evidence type="ECO:0000313" key="5">
    <source>
        <dbReference type="EMBL" id="VDK71749.1"/>
    </source>
</evidence>
<dbReference type="PRINTS" id="PR00759">
    <property type="entry name" value="BASICPTASE"/>
</dbReference>
<gene>
    <name evidence="5" type="ORF">ASIM_LOCUS19740</name>
</gene>
<dbReference type="InterPro" id="IPR036880">
    <property type="entry name" value="Kunitz_BPTI_sf"/>
</dbReference>
<dbReference type="GO" id="GO:0004867">
    <property type="term" value="F:serine-type endopeptidase inhibitor activity"/>
    <property type="evidence" value="ECO:0007669"/>
    <property type="project" value="UniProtKB-KW"/>
</dbReference>
<dbReference type="InterPro" id="IPR050098">
    <property type="entry name" value="TFPI/VKTCI-like"/>
</dbReference>
<dbReference type="PANTHER" id="PTHR10083">
    <property type="entry name" value="KUNITZ-TYPE PROTEASE INHIBITOR-RELATED"/>
    <property type="match status" value="1"/>
</dbReference>
<dbReference type="Pfam" id="PF00014">
    <property type="entry name" value="Kunitz_BPTI"/>
    <property type="match status" value="1"/>
</dbReference>
<keyword evidence="2" id="KW-0722">Serine protease inhibitor</keyword>
<dbReference type="PANTHER" id="PTHR10083:SF374">
    <property type="entry name" value="BPTI_KUNITZ INHIBITOR DOMAIN-CONTAINING PROTEIN"/>
    <property type="match status" value="1"/>
</dbReference>
<dbReference type="SMART" id="SM00131">
    <property type="entry name" value="KU"/>
    <property type="match status" value="1"/>
</dbReference>
<dbReference type="InterPro" id="IPR002223">
    <property type="entry name" value="Kunitz_BPTI"/>
</dbReference>
<name>A0A0M3KH91_ANISI</name>
<dbReference type="Gene3D" id="4.10.410.10">
    <property type="entry name" value="Pancreatic trypsin inhibitor Kunitz domain"/>
    <property type="match status" value="1"/>
</dbReference>
<evidence type="ECO:0000313" key="6">
    <source>
        <dbReference type="Proteomes" id="UP000267096"/>
    </source>
</evidence>
<evidence type="ECO:0000259" key="4">
    <source>
        <dbReference type="PROSITE" id="PS50279"/>
    </source>
</evidence>
<organism evidence="7">
    <name type="scientific">Anisakis simplex</name>
    <name type="common">Herring worm</name>
    <dbReference type="NCBI Taxonomy" id="6269"/>
    <lineage>
        <taxon>Eukaryota</taxon>
        <taxon>Metazoa</taxon>
        <taxon>Ecdysozoa</taxon>
        <taxon>Nematoda</taxon>
        <taxon>Chromadorea</taxon>
        <taxon>Rhabditida</taxon>
        <taxon>Spirurina</taxon>
        <taxon>Ascaridomorpha</taxon>
        <taxon>Ascaridoidea</taxon>
        <taxon>Anisakidae</taxon>
        <taxon>Anisakis</taxon>
        <taxon>Anisakis simplex complex</taxon>
    </lineage>
</organism>
<reference evidence="5 6" key="2">
    <citation type="submission" date="2018-11" db="EMBL/GenBank/DDBJ databases">
        <authorList>
            <consortium name="Pathogen Informatics"/>
        </authorList>
    </citation>
    <scope>NUCLEOTIDE SEQUENCE [LARGE SCALE GENOMIC DNA]</scope>
</reference>